<dbReference type="AlphaFoldDB" id="A0A9N7UK13"/>
<dbReference type="EMBL" id="CADEAL010001358">
    <property type="protein sequence ID" value="CAB1431669.1"/>
    <property type="molecule type" value="Genomic_DNA"/>
</dbReference>
<evidence type="ECO:0000313" key="2">
    <source>
        <dbReference type="EMBL" id="CAB1431669.1"/>
    </source>
</evidence>
<organism evidence="2 3">
    <name type="scientific">Pleuronectes platessa</name>
    <name type="common">European plaice</name>
    <dbReference type="NCBI Taxonomy" id="8262"/>
    <lineage>
        <taxon>Eukaryota</taxon>
        <taxon>Metazoa</taxon>
        <taxon>Chordata</taxon>
        <taxon>Craniata</taxon>
        <taxon>Vertebrata</taxon>
        <taxon>Euteleostomi</taxon>
        <taxon>Actinopterygii</taxon>
        <taxon>Neopterygii</taxon>
        <taxon>Teleostei</taxon>
        <taxon>Neoteleostei</taxon>
        <taxon>Acanthomorphata</taxon>
        <taxon>Carangaria</taxon>
        <taxon>Pleuronectiformes</taxon>
        <taxon>Pleuronectoidei</taxon>
        <taxon>Pleuronectidae</taxon>
        <taxon>Pleuronectes</taxon>
    </lineage>
</organism>
<gene>
    <name evidence="2" type="ORF">PLEPLA_LOCUS19726</name>
</gene>
<keyword evidence="3" id="KW-1185">Reference proteome</keyword>
<evidence type="ECO:0000256" key="1">
    <source>
        <dbReference type="SAM" id="MobiDB-lite"/>
    </source>
</evidence>
<protein>
    <submittedName>
        <fullName evidence="2">Uncharacterized protein</fullName>
    </submittedName>
</protein>
<feature type="compositionally biased region" description="Basic and acidic residues" evidence="1">
    <location>
        <begin position="205"/>
        <end position="217"/>
    </location>
</feature>
<evidence type="ECO:0000313" key="3">
    <source>
        <dbReference type="Proteomes" id="UP001153269"/>
    </source>
</evidence>
<proteinExistence type="predicted"/>
<dbReference type="Proteomes" id="UP001153269">
    <property type="component" value="Unassembled WGS sequence"/>
</dbReference>
<comment type="caution">
    <text evidence="2">The sequence shown here is derived from an EMBL/GenBank/DDBJ whole genome shotgun (WGS) entry which is preliminary data.</text>
</comment>
<name>A0A9N7UK13_PLEPL</name>
<feature type="compositionally biased region" description="Basic and acidic residues" evidence="1">
    <location>
        <begin position="149"/>
        <end position="160"/>
    </location>
</feature>
<sequence length="249" mass="28655">MVAGVAVRGVVRARHKERQRWKYRGEEWRRKRRRKMDYAGESCDLRLRCLHVQDERMRCELKSKHKRIRGRPNSSKTMRHGAVPSLMTHCPLHCTLDEAAGWSAGVNASRQLQRVSQGALARTRPGGQIQEYYDYITRPVSSKSVRTLPKRDATNEETKGRRTCTLRLRGLVTSSSSSRPVIQPRRLERALDRKQPAPVTHKPQHSHESSGPQDHHPSFYLSIPASIHLYTALYNPLCRSLHIPMSHSF</sequence>
<reference evidence="2" key="1">
    <citation type="submission" date="2020-03" db="EMBL/GenBank/DDBJ databases">
        <authorList>
            <person name="Weist P."/>
        </authorList>
    </citation>
    <scope>NUCLEOTIDE SEQUENCE</scope>
</reference>
<feature type="region of interest" description="Disordered" evidence="1">
    <location>
        <begin position="174"/>
        <end position="217"/>
    </location>
</feature>
<feature type="region of interest" description="Disordered" evidence="1">
    <location>
        <begin position="143"/>
        <end position="162"/>
    </location>
</feature>
<accession>A0A9N7UK13</accession>
<feature type="compositionally biased region" description="Basic and acidic residues" evidence="1">
    <location>
        <begin position="185"/>
        <end position="195"/>
    </location>
</feature>